<dbReference type="InterPro" id="IPR011528">
    <property type="entry name" value="NERD"/>
</dbReference>
<proteinExistence type="predicted"/>
<dbReference type="EMBL" id="JANIEK010000011">
    <property type="protein sequence ID" value="MCT4794796.1"/>
    <property type="molecule type" value="Genomic_DNA"/>
</dbReference>
<comment type="caution">
    <text evidence="3">The sequence shown here is derived from an EMBL/GenBank/DDBJ whole genome shotgun (WGS) entry which is preliminary data.</text>
</comment>
<dbReference type="Pfam" id="PF08378">
    <property type="entry name" value="NERD"/>
    <property type="match status" value="1"/>
</dbReference>
<dbReference type="PROSITE" id="PS00954">
    <property type="entry name" value="IGP_DEHYDRATASE_1"/>
    <property type="match status" value="1"/>
</dbReference>
<keyword evidence="1" id="KW-1133">Transmembrane helix</keyword>
<evidence type="ECO:0000259" key="2">
    <source>
        <dbReference type="PROSITE" id="PS50965"/>
    </source>
</evidence>
<protein>
    <submittedName>
        <fullName evidence="3">NERD domain-containing protein</fullName>
    </submittedName>
</protein>
<keyword evidence="1" id="KW-0472">Membrane</keyword>
<evidence type="ECO:0000313" key="3">
    <source>
        <dbReference type="EMBL" id="MCT4794796.1"/>
    </source>
</evidence>
<dbReference type="InterPro" id="IPR020565">
    <property type="entry name" value="ImidazoleglycerP_deHydtase_CS"/>
</dbReference>
<gene>
    <name evidence="3" type="ORF">NQG31_04520</name>
</gene>
<name>A0ABT2KWG7_9BACL</name>
<dbReference type="Proteomes" id="UP001206821">
    <property type="component" value="Unassembled WGS sequence"/>
</dbReference>
<keyword evidence="4" id="KW-1185">Reference proteome</keyword>
<organism evidence="3 4">
    <name type="scientific">Exiguobacterium alkaliphilum</name>
    <dbReference type="NCBI Taxonomy" id="1428684"/>
    <lineage>
        <taxon>Bacteria</taxon>
        <taxon>Bacillati</taxon>
        <taxon>Bacillota</taxon>
        <taxon>Bacilli</taxon>
        <taxon>Bacillales</taxon>
        <taxon>Bacillales Family XII. Incertae Sedis</taxon>
        <taxon>Exiguobacterium</taxon>
    </lineage>
</organism>
<sequence>MRSNTKIALILMTVFVSLELLFRREGVATVLRDYGIGWSVILLSFMYFILGYVIAMLYNAPSLLFRKRYRRKVEKKAMLAKQTRVTKRTEHYIELVQPKFRALAWNHDYAIHSLAAGPSVEWTNEEAAATLTNLSPRLTTLRQDYLNEDHVRQQKEVFDRYGRLLDSGMIDVERLNAFLGQSELPKHVRQALIHPFPLVDTLEAMKARSYEINGRHLALSAGIEGEQIVMQELEKYADSYTTLYGNRIAYDAHHTVESDALVFSEQGIFTIEVKNIKAKGDQFIKISKDGVWYARRGLSEDWQVDEQSSKIFDQMNRQVYGSQKFISDQTGERLTVHPVVVIANANAKIENETDWVVIRPNQLYTVISRGKDQLSQETCESLRDLFKAHNLGQKAFKHLDYTKEYDQILQNTLFIHHVTTSLLILLSTYNEMEK</sequence>
<reference evidence="3 4" key="1">
    <citation type="submission" date="2022-07" db="EMBL/GenBank/DDBJ databases">
        <title>Genomic and pangenome structural analysis of the polyextremophile Exiguobacterium.</title>
        <authorList>
            <person name="Shen L."/>
        </authorList>
    </citation>
    <scope>NUCLEOTIDE SEQUENCE [LARGE SCALE GENOMIC DNA]</scope>
    <source>
        <strain evidence="3 4">12_1</strain>
    </source>
</reference>
<feature type="domain" description="NERD" evidence="2">
    <location>
        <begin position="221"/>
        <end position="349"/>
    </location>
</feature>
<feature type="transmembrane region" description="Helical" evidence="1">
    <location>
        <begin position="39"/>
        <end position="65"/>
    </location>
</feature>
<accession>A0ABT2KWG7</accession>
<evidence type="ECO:0000313" key="4">
    <source>
        <dbReference type="Proteomes" id="UP001206821"/>
    </source>
</evidence>
<keyword evidence="1" id="KW-0812">Transmembrane</keyword>
<dbReference type="PROSITE" id="PS50965">
    <property type="entry name" value="NERD"/>
    <property type="match status" value="1"/>
</dbReference>
<evidence type="ECO:0000256" key="1">
    <source>
        <dbReference type="SAM" id="Phobius"/>
    </source>
</evidence>
<dbReference type="RefSeq" id="WP_260577585.1">
    <property type="nucleotide sequence ID" value="NZ_JANIEK010000011.1"/>
</dbReference>